<evidence type="ECO:0000256" key="2">
    <source>
        <dbReference type="ARBA" id="ARBA00022670"/>
    </source>
</evidence>
<dbReference type="PROSITE" id="PS00138">
    <property type="entry name" value="SUBTILASE_SER"/>
    <property type="match status" value="1"/>
</dbReference>
<dbReference type="EC" id="3.4.-.-" evidence="8"/>
<keyword evidence="9" id="KW-1185">Reference proteome</keyword>
<comment type="similarity">
    <text evidence="1 5 6">Belongs to the peptidase S8 family.</text>
</comment>
<gene>
    <name evidence="8" type="ORF">ACE3NQ_30050</name>
</gene>
<dbReference type="PROSITE" id="PS00137">
    <property type="entry name" value="SUBTILASE_HIS"/>
    <property type="match status" value="1"/>
</dbReference>
<dbReference type="Proteomes" id="UP001580407">
    <property type="component" value="Unassembled WGS sequence"/>
</dbReference>
<name>A0ABV5BHS1_9BACL</name>
<proteinExistence type="inferred from homology"/>
<dbReference type="Pfam" id="PF00082">
    <property type="entry name" value="Peptidase_S8"/>
    <property type="match status" value="1"/>
</dbReference>
<dbReference type="InterPro" id="IPR000209">
    <property type="entry name" value="Peptidase_S8/S53_dom"/>
</dbReference>
<dbReference type="PANTHER" id="PTHR43806">
    <property type="entry name" value="PEPTIDASE S8"/>
    <property type="match status" value="1"/>
</dbReference>
<evidence type="ECO:0000313" key="9">
    <source>
        <dbReference type="Proteomes" id="UP001580407"/>
    </source>
</evidence>
<evidence type="ECO:0000256" key="3">
    <source>
        <dbReference type="ARBA" id="ARBA00022801"/>
    </source>
</evidence>
<dbReference type="InterPro" id="IPR015500">
    <property type="entry name" value="Peptidase_S8_subtilisin-rel"/>
</dbReference>
<dbReference type="SUPFAM" id="SSF52743">
    <property type="entry name" value="Subtilisin-like"/>
    <property type="match status" value="1"/>
</dbReference>
<accession>A0ABV5BHS1</accession>
<dbReference type="EMBL" id="JBHILM010000060">
    <property type="protein sequence ID" value="MFB5685155.1"/>
    <property type="molecule type" value="Genomic_DNA"/>
</dbReference>
<feature type="active site" description="Charge relay system" evidence="5">
    <location>
        <position position="168"/>
    </location>
</feature>
<sequence>MSEMFKKEQLDKLNYSLKRRIRKLYTSKGSPGGMPVIVCFKHKVTPSRIHALQKHMGSHSFTIKHHLPLLNALSTQISVSGLKRLSSWAGVHRIYLDDINKACLNTALPSIGAAAVQSFRGLTGKGINIAVLDTGVFPHPDLTRPVNRIVAFKDFIHKKSAPYDDNGHGTHVTGVIAGNGWSSGGKYKGPASEAGIVAVKVLDEHGEALDSVVIKGIEWCISNRARYNLRILSLSLGKMQVSPIKDDLVVQAVEKAVRSGLVVVVSAGNSGPDSGSIECPGTSPSAITVGAVDDRGTTDQRDDRICRFSSRGPVFGSKIPKPDIAAPGEGIISLRAPGSVLVRNNPRRRIGSDYFTLSGTSVATPIVAGVVAQVLQQRPYLTPIQVKTLLKKNAYHRKGMKPNTFGSGLLNARFLLKQQLGRTASSTTR</sequence>
<dbReference type="RefSeq" id="WP_375528812.1">
    <property type="nucleotide sequence ID" value="NZ_JBHILM010000060.1"/>
</dbReference>
<reference evidence="8 9" key="1">
    <citation type="submission" date="2024-09" db="EMBL/GenBank/DDBJ databases">
        <authorList>
            <person name="Ruan L."/>
        </authorList>
    </citation>
    <scope>NUCLEOTIDE SEQUENCE [LARGE SCALE GENOMIC DNA]</scope>
    <source>
        <strain evidence="8 9">D33</strain>
    </source>
</reference>
<dbReference type="InterPro" id="IPR022398">
    <property type="entry name" value="Peptidase_S8_His-AS"/>
</dbReference>
<feature type="active site" description="Charge relay system" evidence="5">
    <location>
        <position position="133"/>
    </location>
</feature>
<dbReference type="PRINTS" id="PR00723">
    <property type="entry name" value="SUBTILISIN"/>
</dbReference>
<dbReference type="PANTHER" id="PTHR43806:SF65">
    <property type="entry name" value="SERINE PROTEASE APRX"/>
    <property type="match status" value="1"/>
</dbReference>
<evidence type="ECO:0000256" key="6">
    <source>
        <dbReference type="RuleBase" id="RU003355"/>
    </source>
</evidence>
<evidence type="ECO:0000256" key="1">
    <source>
        <dbReference type="ARBA" id="ARBA00011073"/>
    </source>
</evidence>
<dbReference type="PROSITE" id="PS00136">
    <property type="entry name" value="SUBTILASE_ASP"/>
    <property type="match status" value="1"/>
</dbReference>
<comment type="caution">
    <text evidence="8">The sequence shown here is derived from an EMBL/GenBank/DDBJ whole genome shotgun (WGS) entry which is preliminary data.</text>
</comment>
<evidence type="ECO:0000256" key="4">
    <source>
        <dbReference type="ARBA" id="ARBA00022825"/>
    </source>
</evidence>
<dbReference type="InterPro" id="IPR023828">
    <property type="entry name" value="Peptidase_S8_Ser-AS"/>
</dbReference>
<keyword evidence="4 5" id="KW-0720">Serine protease</keyword>
<dbReference type="Gene3D" id="3.40.50.200">
    <property type="entry name" value="Peptidase S8/S53 domain"/>
    <property type="match status" value="1"/>
</dbReference>
<protein>
    <submittedName>
        <fullName evidence="8">S8 family peptidase</fullName>
        <ecNumber evidence="8">3.4.-.-</ecNumber>
    </submittedName>
</protein>
<dbReference type="GO" id="GO:0016787">
    <property type="term" value="F:hydrolase activity"/>
    <property type="evidence" value="ECO:0007669"/>
    <property type="project" value="UniProtKB-KW"/>
</dbReference>
<evidence type="ECO:0000259" key="7">
    <source>
        <dbReference type="Pfam" id="PF00082"/>
    </source>
</evidence>
<dbReference type="InterPro" id="IPR050131">
    <property type="entry name" value="Peptidase_S8_subtilisin-like"/>
</dbReference>
<evidence type="ECO:0000313" key="8">
    <source>
        <dbReference type="EMBL" id="MFB5685155.1"/>
    </source>
</evidence>
<dbReference type="CDD" id="cd07487">
    <property type="entry name" value="Peptidases_S8_1"/>
    <property type="match status" value="1"/>
</dbReference>
<dbReference type="InterPro" id="IPR036852">
    <property type="entry name" value="Peptidase_S8/S53_dom_sf"/>
</dbReference>
<dbReference type="PROSITE" id="PS51892">
    <property type="entry name" value="SUBTILASE"/>
    <property type="match status" value="1"/>
</dbReference>
<feature type="active site" description="Charge relay system" evidence="5">
    <location>
        <position position="361"/>
    </location>
</feature>
<evidence type="ECO:0000256" key="5">
    <source>
        <dbReference type="PROSITE-ProRule" id="PRU01240"/>
    </source>
</evidence>
<keyword evidence="3 5" id="KW-0378">Hydrolase</keyword>
<organism evidence="8 9">
    <name type="scientific">Paenibacillus terreus</name>
    <dbReference type="NCBI Taxonomy" id="1387834"/>
    <lineage>
        <taxon>Bacteria</taxon>
        <taxon>Bacillati</taxon>
        <taxon>Bacillota</taxon>
        <taxon>Bacilli</taxon>
        <taxon>Bacillales</taxon>
        <taxon>Paenibacillaceae</taxon>
        <taxon>Paenibacillus</taxon>
    </lineage>
</organism>
<keyword evidence="2 5" id="KW-0645">Protease</keyword>
<feature type="domain" description="Peptidase S8/S53" evidence="7">
    <location>
        <begin position="124"/>
        <end position="408"/>
    </location>
</feature>
<dbReference type="InterPro" id="IPR023827">
    <property type="entry name" value="Peptidase_S8_Asp-AS"/>
</dbReference>